<dbReference type="SUPFAM" id="SSF51206">
    <property type="entry name" value="cAMP-binding domain-like"/>
    <property type="match status" value="1"/>
</dbReference>
<dbReference type="CDD" id="cd00092">
    <property type="entry name" value="HTH_CRP"/>
    <property type="match status" value="1"/>
</dbReference>
<organism evidence="7 8">
    <name type="scientific">Vineibacter terrae</name>
    <dbReference type="NCBI Taxonomy" id="2586908"/>
    <lineage>
        <taxon>Bacteria</taxon>
        <taxon>Pseudomonadati</taxon>
        <taxon>Pseudomonadota</taxon>
        <taxon>Alphaproteobacteria</taxon>
        <taxon>Hyphomicrobiales</taxon>
        <taxon>Vineibacter</taxon>
    </lineage>
</organism>
<gene>
    <name evidence="7" type="ORF">FHP25_39640</name>
</gene>
<proteinExistence type="predicted"/>
<keyword evidence="4" id="KW-0535">Nitrogen fixation</keyword>
<dbReference type="Gene3D" id="1.10.10.10">
    <property type="entry name" value="Winged helix-like DNA-binding domain superfamily/Winged helix DNA-binding domain"/>
    <property type="match status" value="1"/>
</dbReference>
<dbReference type="Gene3D" id="2.60.120.10">
    <property type="entry name" value="Jelly Rolls"/>
    <property type="match status" value="1"/>
</dbReference>
<feature type="domain" description="HTH crp-type" evidence="6">
    <location>
        <begin position="147"/>
        <end position="221"/>
    </location>
</feature>
<dbReference type="Proteomes" id="UP000321638">
    <property type="component" value="Unassembled WGS sequence"/>
</dbReference>
<keyword evidence="8" id="KW-1185">Reference proteome</keyword>
<dbReference type="EMBL" id="VDUZ01000090">
    <property type="protein sequence ID" value="TXL69280.1"/>
    <property type="molecule type" value="Genomic_DNA"/>
</dbReference>
<dbReference type="AlphaFoldDB" id="A0A5C8P7H2"/>
<evidence type="ECO:0000256" key="4">
    <source>
        <dbReference type="ARBA" id="ARBA00023231"/>
    </source>
</evidence>
<dbReference type="PANTHER" id="PTHR24567">
    <property type="entry name" value="CRP FAMILY TRANSCRIPTIONAL REGULATORY PROTEIN"/>
    <property type="match status" value="1"/>
</dbReference>
<dbReference type="CDD" id="cd00038">
    <property type="entry name" value="CAP_ED"/>
    <property type="match status" value="1"/>
</dbReference>
<dbReference type="RefSeq" id="WP_147852549.1">
    <property type="nucleotide sequence ID" value="NZ_VDUZ01000090.1"/>
</dbReference>
<evidence type="ECO:0000313" key="7">
    <source>
        <dbReference type="EMBL" id="TXL69280.1"/>
    </source>
</evidence>
<evidence type="ECO:0000259" key="5">
    <source>
        <dbReference type="PROSITE" id="PS50042"/>
    </source>
</evidence>
<dbReference type="InterPro" id="IPR050397">
    <property type="entry name" value="Env_Response_Regulators"/>
</dbReference>
<accession>A0A5C8P7H2</accession>
<dbReference type="PROSITE" id="PS50042">
    <property type="entry name" value="CNMP_BINDING_3"/>
    <property type="match status" value="1"/>
</dbReference>
<keyword evidence="1" id="KW-0805">Transcription regulation</keyword>
<protein>
    <submittedName>
        <fullName evidence="7">Cyclic nucleotide-binding domain-containing protein</fullName>
    </submittedName>
</protein>
<dbReference type="GO" id="GO:0003700">
    <property type="term" value="F:DNA-binding transcription factor activity"/>
    <property type="evidence" value="ECO:0007669"/>
    <property type="project" value="TreeGrafter"/>
</dbReference>
<dbReference type="GO" id="GO:0005829">
    <property type="term" value="C:cytosol"/>
    <property type="evidence" value="ECO:0007669"/>
    <property type="project" value="TreeGrafter"/>
</dbReference>
<keyword evidence="3" id="KW-0804">Transcription</keyword>
<dbReference type="Pfam" id="PF00027">
    <property type="entry name" value="cNMP_binding"/>
    <property type="match status" value="1"/>
</dbReference>
<dbReference type="InterPro" id="IPR036388">
    <property type="entry name" value="WH-like_DNA-bd_sf"/>
</dbReference>
<reference evidence="7 8" key="1">
    <citation type="submission" date="2019-06" db="EMBL/GenBank/DDBJ databases">
        <title>New taxonomy in bacterial strain CC-CFT640, isolated from vineyard.</title>
        <authorList>
            <person name="Lin S.-Y."/>
            <person name="Tsai C.-F."/>
            <person name="Young C.-C."/>
        </authorList>
    </citation>
    <scope>NUCLEOTIDE SEQUENCE [LARGE SCALE GENOMIC DNA]</scope>
    <source>
        <strain evidence="7 8">CC-CFT640</strain>
    </source>
</reference>
<dbReference type="SUPFAM" id="SSF46785">
    <property type="entry name" value="Winged helix' DNA-binding domain"/>
    <property type="match status" value="1"/>
</dbReference>
<evidence type="ECO:0000256" key="2">
    <source>
        <dbReference type="ARBA" id="ARBA00023125"/>
    </source>
</evidence>
<keyword evidence="2" id="KW-0238">DNA-binding</keyword>
<sequence>MITYTTNAPQAVPAAVMSAADDDANAWLPATGVRASVAREAVLFQQGDTARSCYRIVSGAVRLCKIMADGRRYVVDFLLPGDLIGLEAGDTHVFTAEAIVDTELTRYARPQLRRALEGDARAGQRLLDLTMQSLAAAQDQLLLLGRMNALERVATFLLQFKRRLGAHLMAQPIVPLAMTRVDIADHLGLTLETVSRMLAELKRRGIIELPHPQEIHIRDRAALAALAGDARH</sequence>
<feature type="domain" description="Cyclic nucleotide-binding" evidence="5">
    <location>
        <begin position="43"/>
        <end position="133"/>
    </location>
</feature>
<dbReference type="Pfam" id="PF13545">
    <property type="entry name" value="HTH_Crp_2"/>
    <property type="match status" value="1"/>
</dbReference>
<evidence type="ECO:0000256" key="3">
    <source>
        <dbReference type="ARBA" id="ARBA00023163"/>
    </source>
</evidence>
<dbReference type="FunFam" id="1.10.10.10:FF:000028">
    <property type="entry name" value="Fumarate/nitrate reduction transcriptional regulator Fnr"/>
    <property type="match status" value="1"/>
</dbReference>
<evidence type="ECO:0000256" key="1">
    <source>
        <dbReference type="ARBA" id="ARBA00023015"/>
    </source>
</evidence>
<dbReference type="SMART" id="SM00419">
    <property type="entry name" value="HTH_CRP"/>
    <property type="match status" value="1"/>
</dbReference>
<evidence type="ECO:0000259" key="6">
    <source>
        <dbReference type="PROSITE" id="PS51063"/>
    </source>
</evidence>
<dbReference type="InterPro" id="IPR000595">
    <property type="entry name" value="cNMP-bd_dom"/>
</dbReference>
<dbReference type="PANTHER" id="PTHR24567:SF75">
    <property type="entry name" value="FUMARATE AND NITRATE REDUCTION REGULATORY PROTEIN"/>
    <property type="match status" value="1"/>
</dbReference>
<evidence type="ECO:0000313" key="8">
    <source>
        <dbReference type="Proteomes" id="UP000321638"/>
    </source>
</evidence>
<dbReference type="OrthoDB" id="7584044at2"/>
<dbReference type="SMART" id="SM00100">
    <property type="entry name" value="cNMP"/>
    <property type="match status" value="1"/>
</dbReference>
<dbReference type="InterPro" id="IPR036390">
    <property type="entry name" value="WH_DNA-bd_sf"/>
</dbReference>
<comment type="caution">
    <text evidence="7">The sequence shown here is derived from an EMBL/GenBank/DDBJ whole genome shotgun (WGS) entry which is preliminary data.</text>
</comment>
<dbReference type="GO" id="GO:0003677">
    <property type="term" value="F:DNA binding"/>
    <property type="evidence" value="ECO:0007669"/>
    <property type="project" value="UniProtKB-KW"/>
</dbReference>
<dbReference type="InterPro" id="IPR014710">
    <property type="entry name" value="RmlC-like_jellyroll"/>
</dbReference>
<dbReference type="InterPro" id="IPR018490">
    <property type="entry name" value="cNMP-bd_dom_sf"/>
</dbReference>
<name>A0A5C8P7H2_9HYPH</name>
<dbReference type="InterPro" id="IPR012318">
    <property type="entry name" value="HTH_CRP"/>
</dbReference>
<dbReference type="PROSITE" id="PS51063">
    <property type="entry name" value="HTH_CRP_2"/>
    <property type="match status" value="1"/>
</dbReference>
<dbReference type="PRINTS" id="PR00034">
    <property type="entry name" value="HTHCRP"/>
</dbReference>